<feature type="non-terminal residue" evidence="2">
    <location>
        <position position="306"/>
    </location>
</feature>
<evidence type="ECO:0000256" key="1">
    <source>
        <dbReference type="SAM" id="MobiDB-lite"/>
    </source>
</evidence>
<comment type="caution">
    <text evidence="2">The sequence shown here is derived from an EMBL/GenBank/DDBJ whole genome shotgun (WGS) entry which is preliminary data.</text>
</comment>
<evidence type="ECO:0000313" key="3">
    <source>
        <dbReference type="Proteomes" id="UP000284706"/>
    </source>
</evidence>
<proteinExistence type="predicted"/>
<dbReference type="STRING" id="231916.A0A409XA23"/>
<dbReference type="Proteomes" id="UP000284706">
    <property type="component" value="Unassembled WGS sequence"/>
</dbReference>
<gene>
    <name evidence="2" type="ORF">CVT26_006522</name>
</gene>
<protein>
    <recommendedName>
        <fullName evidence="4">Retrotransposon gag domain-containing protein</fullName>
    </recommendedName>
</protein>
<keyword evidence="3" id="KW-1185">Reference proteome</keyword>
<evidence type="ECO:0008006" key="4">
    <source>
        <dbReference type="Google" id="ProtNLM"/>
    </source>
</evidence>
<dbReference type="InParanoid" id="A0A409XA23"/>
<dbReference type="OrthoDB" id="3260546at2759"/>
<dbReference type="AlphaFoldDB" id="A0A409XA23"/>
<accession>A0A409XA23</accession>
<dbReference type="EMBL" id="NHYE01003804">
    <property type="protein sequence ID" value="PPQ87663.1"/>
    <property type="molecule type" value="Genomic_DNA"/>
</dbReference>
<organism evidence="2 3">
    <name type="scientific">Gymnopilus dilepis</name>
    <dbReference type="NCBI Taxonomy" id="231916"/>
    <lineage>
        <taxon>Eukaryota</taxon>
        <taxon>Fungi</taxon>
        <taxon>Dikarya</taxon>
        <taxon>Basidiomycota</taxon>
        <taxon>Agaricomycotina</taxon>
        <taxon>Agaricomycetes</taxon>
        <taxon>Agaricomycetidae</taxon>
        <taxon>Agaricales</taxon>
        <taxon>Agaricineae</taxon>
        <taxon>Hymenogastraceae</taxon>
        <taxon>Gymnopilus</taxon>
    </lineage>
</organism>
<feature type="region of interest" description="Disordered" evidence="1">
    <location>
        <begin position="285"/>
        <end position="306"/>
    </location>
</feature>
<reference evidence="2 3" key="1">
    <citation type="journal article" date="2018" name="Evol. Lett.">
        <title>Horizontal gene cluster transfer increased hallucinogenic mushroom diversity.</title>
        <authorList>
            <person name="Reynolds H.T."/>
            <person name="Vijayakumar V."/>
            <person name="Gluck-Thaler E."/>
            <person name="Korotkin H.B."/>
            <person name="Matheny P.B."/>
            <person name="Slot J.C."/>
        </authorList>
    </citation>
    <scope>NUCLEOTIDE SEQUENCE [LARGE SCALE GENOMIC DNA]</scope>
    <source>
        <strain evidence="2 3">SRW20</strain>
    </source>
</reference>
<name>A0A409XA23_9AGAR</name>
<sequence length="306" mass="33938">MPVPGTSKAPSFSNDKPENLLRFFLRMEGHFKEDNITDGQEKKEKLVEYVDPGVDDEWKAFKEYGAAYSYDDFKTAVKKSYPSVAEAETASWKRLQQKVFESRNHLEVSQTEELSALIRMMRAEINKLKGITPPLCTNAELVRLFFTRLTPAFAELIVRNLRLQPAPAATAGVATTSGHKEDPYTIDAVFDMAISTSEESRGPLGSLLGSGSSAVGRALNPANSEMPAPKPRVQEAFAKFEEISASLKDSIDIQTRNTQALQNSMEKQLSLQTKLLTQQTQGLQSFLSSQTRSSAQRSNEPGILRN</sequence>
<evidence type="ECO:0000313" key="2">
    <source>
        <dbReference type="EMBL" id="PPQ87663.1"/>
    </source>
</evidence>